<sequence>MNQTSAPQEPTTTSQTTAPILEQDHEINQSIDDLMKLDDDEKEVPMNQIKWKSATIMLPKNPLDLTK</sequence>
<keyword evidence="3" id="KW-1185">Reference proteome</keyword>
<accession>A0A9D4AKV6</accession>
<dbReference type="AlphaFoldDB" id="A0A9D4AKV6"/>
<proteinExistence type="predicted"/>
<reference evidence="2 3" key="1">
    <citation type="journal article" date="2021" name="Plant Biotechnol. J.">
        <title>Multi-omics assisted identification of the key and species-specific regulatory components of drought-tolerant mechanisms in Gossypium stocksii.</title>
        <authorList>
            <person name="Yu D."/>
            <person name="Ke L."/>
            <person name="Zhang D."/>
            <person name="Wu Y."/>
            <person name="Sun Y."/>
            <person name="Mei J."/>
            <person name="Sun J."/>
            <person name="Sun Y."/>
        </authorList>
    </citation>
    <scope>NUCLEOTIDE SEQUENCE [LARGE SCALE GENOMIC DNA]</scope>
    <source>
        <strain evidence="3">cv. E1</strain>
        <tissue evidence="2">Leaf</tissue>
    </source>
</reference>
<evidence type="ECO:0000256" key="1">
    <source>
        <dbReference type="SAM" id="MobiDB-lite"/>
    </source>
</evidence>
<feature type="region of interest" description="Disordered" evidence="1">
    <location>
        <begin position="1"/>
        <end position="22"/>
    </location>
</feature>
<dbReference type="EMBL" id="JAIQCV010000001">
    <property type="protein sequence ID" value="KAH1129872.1"/>
    <property type="molecule type" value="Genomic_DNA"/>
</dbReference>
<evidence type="ECO:0000313" key="3">
    <source>
        <dbReference type="Proteomes" id="UP000828251"/>
    </source>
</evidence>
<evidence type="ECO:0000313" key="2">
    <source>
        <dbReference type="EMBL" id="KAH1129872.1"/>
    </source>
</evidence>
<name>A0A9D4AKV6_9ROSI</name>
<protein>
    <submittedName>
        <fullName evidence="2">Uncharacterized protein</fullName>
    </submittedName>
</protein>
<feature type="compositionally biased region" description="Polar residues" evidence="1">
    <location>
        <begin position="1"/>
        <end position="18"/>
    </location>
</feature>
<comment type="caution">
    <text evidence="2">The sequence shown here is derived from an EMBL/GenBank/DDBJ whole genome shotgun (WGS) entry which is preliminary data.</text>
</comment>
<organism evidence="2 3">
    <name type="scientific">Gossypium stocksii</name>
    <dbReference type="NCBI Taxonomy" id="47602"/>
    <lineage>
        <taxon>Eukaryota</taxon>
        <taxon>Viridiplantae</taxon>
        <taxon>Streptophyta</taxon>
        <taxon>Embryophyta</taxon>
        <taxon>Tracheophyta</taxon>
        <taxon>Spermatophyta</taxon>
        <taxon>Magnoliopsida</taxon>
        <taxon>eudicotyledons</taxon>
        <taxon>Gunneridae</taxon>
        <taxon>Pentapetalae</taxon>
        <taxon>rosids</taxon>
        <taxon>malvids</taxon>
        <taxon>Malvales</taxon>
        <taxon>Malvaceae</taxon>
        <taxon>Malvoideae</taxon>
        <taxon>Gossypium</taxon>
    </lineage>
</organism>
<feature type="non-terminal residue" evidence="2">
    <location>
        <position position="67"/>
    </location>
</feature>
<dbReference type="Proteomes" id="UP000828251">
    <property type="component" value="Unassembled WGS sequence"/>
</dbReference>
<gene>
    <name evidence="2" type="ORF">J1N35_001250</name>
</gene>